<protein>
    <submittedName>
        <fullName evidence="2">Uncharacterized protein</fullName>
    </submittedName>
</protein>
<gene>
    <name evidence="2" type="ORF">X801_07986</name>
</gene>
<feature type="region of interest" description="Disordered" evidence="1">
    <location>
        <begin position="1"/>
        <end position="50"/>
    </location>
</feature>
<dbReference type="Proteomes" id="UP000243686">
    <property type="component" value="Unassembled WGS sequence"/>
</dbReference>
<evidence type="ECO:0000313" key="2">
    <source>
        <dbReference type="EMBL" id="OON16205.1"/>
    </source>
</evidence>
<dbReference type="AlphaFoldDB" id="A0A1S8WP75"/>
<keyword evidence="3" id="KW-1185">Reference proteome</keyword>
<feature type="compositionally biased region" description="Polar residues" evidence="1">
    <location>
        <begin position="1"/>
        <end position="13"/>
    </location>
</feature>
<feature type="compositionally biased region" description="Basic and acidic residues" evidence="1">
    <location>
        <begin position="15"/>
        <end position="27"/>
    </location>
</feature>
<sequence length="74" mass="8551">MNGSWNTKTTIMRQESVRREQEDENSKRRARGSATVRGVRHMSRQTGQTRKEVLTGRLQYILNRTTCILPLTCG</sequence>
<proteinExistence type="predicted"/>
<evidence type="ECO:0000256" key="1">
    <source>
        <dbReference type="SAM" id="MobiDB-lite"/>
    </source>
</evidence>
<reference evidence="2 3" key="1">
    <citation type="submission" date="2015-03" db="EMBL/GenBank/DDBJ databases">
        <title>Draft genome of the nematode, Opisthorchis viverrini.</title>
        <authorList>
            <person name="Mitreva M."/>
        </authorList>
    </citation>
    <scope>NUCLEOTIDE SEQUENCE [LARGE SCALE GENOMIC DNA]</scope>
    <source>
        <strain evidence="2">Khon Kaen</strain>
    </source>
</reference>
<accession>A0A1S8WP75</accession>
<dbReference type="EMBL" id="KV898346">
    <property type="protein sequence ID" value="OON16205.1"/>
    <property type="molecule type" value="Genomic_DNA"/>
</dbReference>
<name>A0A1S8WP75_OPIVI</name>
<evidence type="ECO:0000313" key="3">
    <source>
        <dbReference type="Proteomes" id="UP000243686"/>
    </source>
</evidence>
<organism evidence="2 3">
    <name type="scientific">Opisthorchis viverrini</name>
    <name type="common">Southeast Asian liver fluke</name>
    <dbReference type="NCBI Taxonomy" id="6198"/>
    <lineage>
        <taxon>Eukaryota</taxon>
        <taxon>Metazoa</taxon>
        <taxon>Spiralia</taxon>
        <taxon>Lophotrochozoa</taxon>
        <taxon>Platyhelminthes</taxon>
        <taxon>Trematoda</taxon>
        <taxon>Digenea</taxon>
        <taxon>Opisthorchiida</taxon>
        <taxon>Opisthorchiata</taxon>
        <taxon>Opisthorchiidae</taxon>
        <taxon>Opisthorchis</taxon>
    </lineage>
</organism>